<dbReference type="STRING" id="45351.A7RH69"/>
<accession>A7RH69</accession>
<dbReference type="InterPro" id="IPR052963">
    <property type="entry name" value="Pantetheine_PDE"/>
</dbReference>
<proteinExistence type="predicted"/>
<dbReference type="InterPro" id="IPR004843">
    <property type="entry name" value="Calcineurin-like_PHP"/>
</dbReference>
<dbReference type="EMBL" id="DS469510">
    <property type="protein sequence ID" value="EDO49169.1"/>
    <property type="molecule type" value="Genomic_DNA"/>
</dbReference>
<dbReference type="AlphaFoldDB" id="A7RH69"/>
<feature type="domain" description="Calcineurin-like phosphoesterase" evidence="1">
    <location>
        <begin position="3"/>
        <end position="114"/>
    </location>
</feature>
<keyword evidence="3" id="KW-1185">Reference proteome</keyword>
<name>A7RH69_NEMVE</name>
<protein>
    <recommendedName>
        <fullName evidence="1">Calcineurin-like phosphoesterase domain-containing protein</fullName>
    </recommendedName>
</protein>
<sequence length="306" mass="35360">MSKIFAISDLHVDIPANKRWVECLSSSQFRHDVIIVAGDVTDNMEVLKQVLGNLKMKFREVCYVPGNHELWLRTKQGFVPKYKNSIDKFHDILKLCSSIGVHTKPLKVSNTHSNHVWIVPLFSWYTQPEEHPSDSLYVARENEDIEFSKKAWMDNHFCVWPDPLDVTPSQFFKNLNKVNISTIYDSPVISFSHFVPRFDLIPASDRDLERVRNERRVLGLGDLENPTAQGSNIKFNFTRYAGCVSIEAQIRQLGSVMHVFGHQHRNRDCMFDSVRYVSHCLGYPAERDKGLMWGLAEDQGPKQIWP</sequence>
<dbReference type="PANTHER" id="PTHR36492">
    <property type="match status" value="1"/>
</dbReference>
<gene>
    <name evidence="2" type="ORF">NEMVEDRAFT_v1g197089</name>
</gene>
<dbReference type="eggNOG" id="ENOG502QPJI">
    <property type="taxonomic scope" value="Eukaryota"/>
</dbReference>
<dbReference type="Gene3D" id="3.60.21.10">
    <property type="match status" value="1"/>
</dbReference>
<evidence type="ECO:0000313" key="2">
    <source>
        <dbReference type="EMBL" id="EDO49169.1"/>
    </source>
</evidence>
<dbReference type="PhylomeDB" id="A7RH69"/>
<dbReference type="HOGENOM" id="CLU_046051_1_0_1"/>
<dbReference type="InParanoid" id="A7RH69"/>
<dbReference type="Proteomes" id="UP000001593">
    <property type="component" value="Unassembled WGS sequence"/>
</dbReference>
<dbReference type="InterPro" id="IPR029052">
    <property type="entry name" value="Metallo-depent_PP-like"/>
</dbReference>
<evidence type="ECO:0000313" key="3">
    <source>
        <dbReference type="Proteomes" id="UP000001593"/>
    </source>
</evidence>
<dbReference type="KEGG" id="nve:5521576"/>
<dbReference type="GO" id="GO:0016787">
    <property type="term" value="F:hydrolase activity"/>
    <property type="evidence" value="ECO:0007669"/>
    <property type="project" value="InterPro"/>
</dbReference>
<evidence type="ECO:0000259" key="1">
    <source>
        <dbReference type="Pfam" id="PF00149"/>
    </source>
</evidence>
<dbReference type="OMA" id="ENGRYMD"/>
<dbReference type="Pfam" id="PF00149">
    <property type="entry name" value="Metallophos"/>
    <property type="match status" value="1"/>
</dbReference>
<dbReference type="OrthoDB" id="550558at2759"/>
<reference evidence="2 3" key="1">
    <citation type="journal article" date="2007" name="Science">
        <title>Sea anemone genome reveals ancestral eumetazoan gene repertoire and genomic organization.</title>
        <authorList>
            <person name="Putnam N.H."/>
            <person name="Srivastava M."/>
            <person name="Hellsten U."/>
            <person name="Dirks B."/>
            <person name="Chapman J."/>
            <person name="Salamov A."/>
            <person name="Terry A."/>
            <person name="Shapiro H."/>
            <person name="Lindquist E."/>
            <person name="Kapitonov V.V."/>
            <person name="Jurka J."/>
            <person name="Genikhovich G."/>
            <person name="Grigoriev I.V."/>
            <person name="Lucas S.M."/>
            <person name="Steele R.E."/>
            <person name="Finnerty J.R."/>
            <person name="Technau U."/>
            <person name="Martindale M.Q."/>
            <person name="Rokhsar D.S."/>
        </authorList>
    </citation>
    <scope>NUCLEOTIDE SEQUENCE [LARGE SCALE GENOMIC DNA]</scope>
    <source>
        <strain evidence="3">CH2 X CH6</strain>
    </source>
</reference>
<dbReference type="CDD" id="cd00838">
    <property type="entry name" value="MPP_superfamily"/>
    <property type="match status" value="1"/>
</dbReference>
<organism evidence="2 3">
    <name type="scientific">Nematostella vectensis</name>
    <name type="common">Starlet sea anemone</name>
    <dbReference type="NCBI Taxonomy" id="45351"/>
    <lineage>
        <taxon>Eukaryota</taxon>
        <taxon>Metazoa</taxon>
        <taxon>Cnidaria</taxon>
        <taxon>Anthozoa</taxon>
        <taxon>Hexacorallia</taxon>
        <taxon>Actiniaria</taxon>
        <taxon>Edwardsiidae</taxon>
        <taxon>Nematostella</taxon>
    </lineage>
</organism>
<dbReference type="SUPFAM" id="SSF56300">
    <property type="entry name" value="Metallo-dependent phosphatases"/>
    <property type="match status" value="1"/>
</dbReference>
<dbReference type="PANTHER" id="PTHR36492:SF2">
    <property type="entry name" value="[ACYL-CARRIER-PROTEIN] PHOSPHODIESTERASE PPTH"/>
    <property type="match status" value="1"/>
</dbReference>